<evidence type="ECO:0000313" key="2">
    <source>
        <dbReference type="Proteomes" id="UP001595805"/>
    </source>
</evidence>
<comment type="caution">
    <text evidence="1">The sequence shown here is derived from an EMBL/GenBank/DDBJ whole genome shotgun (WGS) entry which is preliminary data.</text>
</comment>
<organism evidence="1 2">
    <name type="scientific">Algoriphagus namhaensis</name>
    <dbReference type="NCBI Taxonomy" id="915353"/>
    <lineage>
        <taxon>Bacteria</taxon>
        <taxon>Pseudomonadati</taxon>
        <taxon>Bacteroidota</taxon>
        <taxon>Cytophagia</taxon>
        <taxon>Cytophagales</taxon>
        <taxon>Cyclobacteriaceae</taxon>
        <taxon>Algoriphagus</taxon>
    </lineage>
</organism>
<dbReference type="RefSeq" id="WP_377905756.1">
    <property type="nucleotide sequence ID" value="NZ_JBHRZS010000007.1"/>
</dbReference>
<reference evidence="2" key="1">
    <citation type="journal article" date="2019" name="Int. J. Syst. Evol. Microbiol.">
        <title>The Global Catalogue of Microorganisms (GCM) 10K type strain sequencing project: providing services to taxonomists for standard genome sequencing and annotation.</title>
        <authorList>
            <consortium name="The Broad Institute Genomics Platform"/>
            <consortium name="The Broad Institute Genome Sequencing Center for Infectious Disease"/>
            <person name="Wu L."/>
            <person name="Ma J."/>
        </authorList>
    </citation>
    <scope>NUCLEOTIDE SEQUENCE [LARGE SCALE GENOMIC DNA]</scope>
    <source>
        <strain evidence="2">CCUG 60523</strain>
    </source>
</reference>
<protein>
    <submittedName>
        <fullName evidence="1">Uncharacterized protein</fullName>
    </submittedName>
</protein>
<dbReference type="EMBL" id="JBHRZS010000007">
    <property type="protein sequence ID" value="MFC3880397.1"/>
    <property type="molecule type" value="Genomic_DNA"/>
</dbReference>
<evidence type="ECO:0000313" key="1">
    <source>
        <dbReference type="EMBL" id="MFC3880397.1"/>
    </source>
</evidence>
<gene>
    <name evidence="1" type="ORF">ACFOSV_09435</name>
</gene>
<name>A0ABV8AQX3_9BACT</name>
<dbReference type="Proteomes" id="UP001595805">
    <property type="component" value="Unassembled WGS sequence"/>
</dbReference>
<sequence length="276" mass="31946">MKSGLSAFALIILFAWEAKSQQSLPDPIAEIPVEYLDLVSLDTKDQIFVSNTSGDIYLFDSEGKQINLYSPERQGRLDQLEASWTVNIFSFSADLQEYRIFDRFLNPLAVKGFSQSEITLAKAATLGNNNLVWVWDESDLSLKSLDYLRSLIIQSQPLNLILSNNDLRVSEIREFKNRLFMNIPSEGIFMFDNQGNLIQKISLKIDQKLCFYKEYLFWIQGEYLMAFSLSTQAILKMALLPNQEFEYLQMGQTRMTLIGKNKITLYPLPFWIRNLR</sequence>
<keyword evidence="2" id="KW-1185">Reference proteome</keyword>
<proteinExistence type="predicted"/>
<accession>A0ABV8AQX3</accession>